<dbReference type="PROSITE" id="PS50089">
    <property type="entry name" value="ZF_RING_2"/>
    <property type="match status" value="1"/>
</dbReference>
<feature type="compositionally biased region" description="Low complexity" evidence="5">
    <location>
        <begin position="1025"/>
        <end position="1041"/>
    </location>
</feature>
<keyword evidence="8" id="KW-1185">Reference proteome</keyword>
<keyword evidence="2 4" id="KW-0863">Zinc-finger</keyword>
<dbReference type="GO" id="GO:0008270">
    <property type="term" value="F:zinc ion binding"/>
    <property type="evidence" value="ECO:0007669"/>
    <property type="project" value="UniProtKB-KW"/>
</dbReference>
<comment type="caution">
    <text evidence="7">The sequence shown here is derived from an EMBL/GenBank/DDBJ whole genome shotgun (WGS) entry which is preliminary data.</text>
</comment>
<dbReference type="InterPro" id="IPR017907">
    <property type="entry name" value="Znf_RING_CS"/>
</dbReference>
<dbReference type="SUPFAM" id="SSF57850">
    <property type="entry name" value="RING/U-box"/>
    <property type="match status" value="1"/>
</dbReference>
<evidence type="ECO:0000313" key="7">
    <source>
        <dbReference type="EMBL" id="GFP82477.1"/>
    </source>
</evidence>
<feature type="compositionally biased region" description="Polar residues" evidence="5">
    <location>
        <begin position="776"/>
        <end position="788"/>
    </location>
</feature>
<dbReference type="OrthoDB" id="9049620at2759"/>
<feature type="region of interest" description="Disordered" evidence="5">
    <location>
        <begin position="776"/>
        <end position="806"/>
    </location>
</feature>
<feature type="compositionally biased region" description="Low complexity" evidence="5">
    <location>
        <begin position="262"/>
        <end position="318"/>
    </location>
</feature>
<reference evidence="7" key="1">
    <citation type="submission" date="2020-07" db="EMBL/GenBank/DDBJ databases">
        <title>Ethylene signaling mediates host invasion by parasitic plants.</title>
        <authorList>
            <person name="Yoshida S."/>
        </authorList>
    </citation>
    <scope>NUCLEOTIDE SEQUENCE</scope>
    <source>
        <strain evidence="7">Okayama</strain>
    </source>
</reference>
<sequence length="1296" mass="141195">MGFDIECIIDIHTYPGEYFCPVCRTLVYPNEAFQSQCTHLYCKPCLTHIANGSKACPYDGYLVTESDSKPLVDSDKALAENIGKVKVHCLFFRSGCPWEGTLSDCTSHCSGCSFGNSPVICNRCGVQIVHRQVHDHAQSCSGVYEGQHAVGGVSSLTRSGTISSAAEVNQAAAQSVAPSSQAQNPQNVTAAPLPGQNPNLQVSATSQAPVVAPVAVTTPEQWNQQQYQQYYQQNGGYDSYQQSNQHYYSLQQQPFQQYQQYPVQVQGQQQTHSHSQPQQQSNPVPQAPQQPHIPQTQGQAQSQPQTTQPQLLPQAQHQMSVPPQGQAQLHAPTQGLVSNYQVSSQQHAYPPMRPQTQISPQTLPLPPQSQPTQLQPYAQAMSVRPPAQHPQVPQYQQPQLQMHHPRPSQHVQSQMQSQALQSPNQLHVQIQPQSQPYHTQSQPPVFPQANQLVPAALPRAPQQPVPPVSGHHSYLHPQPPQKMHPGTSQQHPVHPQIASGSLHPVQVHGQAPQQHALMQPSSHGSAPHQHPTLLAPQNQVPGNPPAPHQLFLPHAPQQAYPQHHRPVVPPTQPELPQNYAQQQHLLVPSQSQLHLQGHLTQQQSMPTQMRPPGPPTQQSQNFAGRPVMPNQGIHSQSHSFSAGNFGAPVHPGPAQLTSAQTSVIQNYAKSTVLEQKATTVQETKSPSKGLVEKLGEPLNEEEVVAGQNGTVVKDADNDASVNKSIIKQDENCVQSADGKSFIDGAAEKDEFRKEVKLLADSDSLEQVDLENQKLKLSNTVGPSSTNFDKQSHADVSASGAEGHVLPPYRHQQRPQVQVPGQPPSVLGPQGQGILPHLGSLNSTEERVPGYFGPPKSFESQPGPHGPALTTLSDPRGIMGRAPPPSFDVQYGPQHFDRPSKVLMPYDQMSSSAHLSGAADPLRKNGLAAADPSISSSWDEKKALSSEPIRCLDQASRTLDKAAPHGPIYDAASKLDPAAIGPHSRLFQHRPSGVHGHVDVFGPGPEFSQHQMKHFSRRSPGRDYRGSSPRGFGGPSSFPRGTSTFDDYKSREAHRFGQGSQPFNHPSDSAGNSFHDGRILTMSDHLRGGDLDGPRNSRFGEHMAPGPHHNQIGSDDVFRPDGPGHVMRGKFSGPGYLPGHFPITDPAGPGAFSGRGHTAEFGGPGNFPRPPFSEVDRLSFSQFGEPPMMNNYSPHGLQTRGNFSCLWDAGGMDSFDQSRKRKPVSYGWCRICGMDCESVEGLDLHSQTREHQKMAMDIVKSIKMQNKRQHRNSAGRMVNEGGSRSRKMSIVGRGSKP</sequence>
<keyword evidence="1" id="KW-0479">Metal-binding</keyword>
<evidence type="ECO:0000256" key="2">
    <source>
        <dbReference type="ARBA" id="ARBA00022771"/>
    </source>
</evidence>
<feature type="compositionally biased region" description="Low complexity" evidence="5">
    <location>
        <begin position="175"/>
        <end position="186"/>
    </location>
</feature>
<feature type="region of interest" description="Disordered" evidence="5">
    <location>
        <begin position="175"/>
        <end position="201"/>
    </location>
</feature>
<evidence type="ECO:0000313" key="8">
    <source>
        <dbReference type="Proteomes" id="UP000653305"/>
    </source>
</evidence>
<evidence type="ECO:0000256" key="1">
    <source>
        <dbReference type="ARBA" id="ARBA00022723"/>
    </source>
</evidence>
<feature type="compositionally biased region" description="Polar residues" evidence="5">
    <location>
        <begin position="409"/>
        <end position="446"/>
    </location>
</feature>
<feature type="compositionally biased region" description="Polar residues" evidence="5">
    <location>
        <begin position="632"/>
        <end position="642"/>
    </location>
</feature>
<feature type="domain" description="RING-type" evidence="6">
    <location>
        <begin position="20"/>
        <end position="59"/>
    </location>
</feature>
<feature type="compositionally biased region" description="Low complexity" evidence="5">
    <location>
        <begin position="385"/>
        <end position="402"/>
    </location>
</feature>
<feature type="region of interest" description="Disordered" evidence="5">
    <location>
        <begin position="262"/>
        <end position="326"/>
    </location>
</feature>
<dbReference type="Proteomes" id="UP000653305">
    <property type="component" value="Unassembled WGS sequence"/>
</dbReference>
<dbReference type="InterPro" id="IPR013083">
    <property type="entry name" value="Znf_RING/FYVE/PHD"/>
</dbReference>
<dbReference type="PROSITE" id="PS00518">
    <property type="entry name" value="ZF_RING_1"/>
    <property type="match status" value="1"/>
</dbReference>
<dbReference type="Gene3D" id="3.30.40.10">
    <property type="entry name" value="Zinc/RING finger domain, C3HC4 (zinc finger)"/>
    <property type="match status" value="1"/>
</dbReference>
<organism evidence="7 8">
    <name type="scientific">Phtheirospermum japonicum</name>
    <dbReference type="NCBI Taxonomy" id="374723"/>
    <lineage>
        <taxon>Eukaryota</taxon>
        <taxon>Viridiplantae</taxon>
        <taxon>Streptophyta</taxon>
        <taxon>Embryophyta</taxon>
        <taxon>Tracheophyta</taxon>
        <taxon>Spermatophyta</taxon>
        <taxon>Magnoliopsida</taxon>
        <taxon>eudicotyledons</taxon>
        <taxon>Gunneridae</taxon>
        <taxon>Pentapetalae</taxon>
        <taxon>asterids</taxon>
        <taxon>lamiids</taxon>
        <taxon>Lamiales</taxon>
        <taxon>Orobanchaceae</taxon>
        <taxon>Orobanchaceae incertae sedis</taxon>
        <taxon>Phtheirospermum</taxon>
    </lineage>
</organism>
<feature type="region of interest" description="Disordered" evidence="5">
    <location>
        <begin position="595"/>
        <end position="653"/>
    </location>
</feature>
<feature type="region of interest" description="Disordered" evidence="5">
    <location>
        <begin position="1012"/>
        <end position="1041"/>
    </location>
</feature>
<evidence type="ECO:0000256" key="3">
    <source>
        <dbReference type="ARBA" id="ARBA00022833"/>
    </source>
</evidence>
<proteinExistence type="predicted"/>
<name>A0A830B5X8_9LAMI</name>
<evidence type="ECO:0000256" key="4">
    <source>
        <dbReference type="PROSITE-ProRule" id="PRU00175"/>
    </source>
</evidence>
<accession>A0A830B5X8</accession>
<feature type="region of interest" description="Disordered" evidence="5">
    <location>
        <begin position="459"/>
        <end position="552"/>
    </location>
</feature>
<keyword evidence="3" id="KW-0862">Zinc</keyword>
<dbReference type="PANTHER" id="PTHR37393">
    <property type="entry name" value="AT-RICH INTERACTIVE DOMAIN-CONTAINING PROTEIN 1A-LIKE"/>
    <property type="match status" value="1"/>
</dbReference>
<evidence type="ECO:0000259" key="6">
    <source>
        <dbReference type="PROSITE" id="PS50089"/>
    </source>
</evidence>
<dbReference type="CDD" id="cd16449">
    <property type="entry name" value="RING-HC"/>
    <property type="match status" value="1"/>
</dbReference>
<feature type="region of interest" description="Disordered" evidence="5">
    <location>
        <begin position="341"/>
        <end position="446"/>
    </location>
</feature>
<feature type="compositionally biased region" description="Low complexity" evidence="5">
    <location>
        <begin position="595"/>
        <end position="604"/>
    </location>
</feature>
<protein>
    <recommendedName>
        <fullName evidence="6">RING-type domain-containing protein</fullName>
    </recommendedName>
</protein>
<dbReference type="EMBL" id="BMAC01000045">
    <property type="protein sequence ID" value="GFP82477.1"/>
    <property type="molecule type" value="Genomic_DNA"/>
</dbReference>
<evidence type="ECO:0000256" key="5">
    <source>
        <dbReference type="SAM" id="MobiDB-lite"/>
    </source>
</evidence>
<dbReference type="PANTHER" id="PTHR37393:SF1">
    <property type="entry name" value="AT-RICH INTERACTIVE DOMAIN-CONTAINING PROTEIN 1A-LIKE"/>
    <property type="match status" value="1"/>
</dbReference>
<feature type="region of interest" description="Disordered" evidence="5">
    <location>
        <begin position="1265"/>
        <end position="1296"/>
    </location>
</feature>
<dbReference type="InterPro" id="IPR001841">
    <property type="entry name" value="Znf_RING"/>
</dbReference>
<gene>
    <name evidence="7" type="ORF">PHJA_000390700</name>
</gene>